<name>A0AAQ3KFQ0_9LILI</name>
<feature type="compositionally biased region" description="Basic and acidic residues" evidence="1">
    <location>
        <begin position="676"/>
        <end position="685"/>
    </location>
</feature>
<feature type="compositionally biased region" description="Polar residues" evidence="1">
    <location>
        <begin position="549"/>
        <end position="563"/>
    </location>
</feature>
<dbReference type="Pfam" id="PF22486">
    <property type="entry name" value="MATH_2"/>
    <property type="match status" value="1"/>
</dbReference>
<reference evidence="3 4" key="1">
    <citation type="submission" date="2023-10" db="EMBL/GenBank/DDBJ databases">
        <title>Chromosome-scale genome assembly provides insights into flower coloration mechanisms of Canna indica.</title>
        <authorList>
            <person name="Li C."/>
        </authorList>
    </citation>
    <scope>NUCLEOTIDE SEQUENCE [LARGE SCALE GENOMIC DNA]</scope>
    <source>
        <tissue evidence="3">Flower</tissue>
    </source>
</reference>
<accession>A0AAQ3KFQ0</accession>
<dbReference type="InterPro" id="IPR002083">
    <property type="entry name" value="MATH/TRAF_dom"/>
</dbReference>
<dbReference type="EMBL" id="CP136894">
    <property type="protein sequence ID" value="WOL08013.1"/>
    <property type="molecule type" value="Genomic_DNA"/>
</dbReference>
<dbReference type="CDD" id="cd00121">
    <property type="entry name" value="MATH"/>
    <property type="match status" value="1"/>
</dbReference>
<evidence type="ECO:0000256" key="1">
    <source>
        <dbReference type="SAM" id="MobiDB-lite"/>
    </source>
</evidence>
<dbReference type="Gene3D" id="2.60.210.10">
    <property type="entry name" value="Apoptosis, Tumor Necrosis Factor Receptor Associated Protein 2, Chain A"/>
    <property type="match status" value="1"/>
</dbReference>
<keyword evidence="4" id="KW-1185">Reference proteome</keyword>
<feature type="region of interest" description="Disordered" evidence="1">
    <location>
        <begin position="36"/>
        <end position="63"/>
    </location>
</feature>
<dbReference type="SMART" id="SM00061">
    <property type="entry name" value="MATH"/>
    <property type="match status" value="1"/>
</dbReference>
<feature type="compositionally biased region" description="Low complexity" evidence="1">
    <location>
        <begin position="727"/>
        <end position="761"/>
    </location>
</feature>
<evidence type="ECO:0000259" key="2">
    <source>
        <dbReference type="PROSITE" id="PS50144"/>
    </source>
</evidence>
<feature type="compositionally biased region" description="Basic and acidic residues" evidence="1">
    <location>
        <begin position="644"/>
        <end position="663"/>
    </location>
</feature>
<evidence type="ECO:0000313" key="3">
    <source>
        <dbReference type="EMBL" id="WOL08013.1"/>
    </source>
</evidence>
<evidence type="ECO:0000313" key="4">
    <source>
        <dbReference type="Proteomes" id="UP001327560"/>
    </source>
</evidence>
<feature type="compositionally biased region" description="Low complexity" evidence="1">
    <location>
        <begin position="572"/>
        <end position="590"/>
    </location>
</feature>
<feature type="region of interest" description="Disordered" evidence="1">
    <location>
        <begin position="355"/>
        <end position="384"/>
    </location>
</feature>
<protein>
    <submittedName>
        <fullName evidence="3">MATH domain-containing protein</fullName>
    </submittedName>
</protein>
<dbReference type="AlphaFoldDB" id="A0AAQ3KFQ0"/>
<sequence>MAETITEDYVMSLRSPTSEGMLSEQQRCLSGDSIAEWRSSEQVENGTTSTSPPYWDTDDDDDSGPKPADLYGRFTWKIENFSTINKRELRSNAFEVGGYKWYILIYPQGCDVCNHLSLFLCVANHDKLLPGWSHFAQFTIAVVNKDPKKSKYSDTLHRFWKKEHDWGWKKFMELSKVYDGFIVADTLVIKAQVQVIREKADRPFRCLDGQYRRELVRVYLSNVEQICRRFLEERIGKISKFIEDKVRWTSFRAFWLGIDPNARRCMSRDRTDAVLKIVVKHFFIEKEVTSTLVMDSLYSGLKALEYQSKNTKGQAKLVDLEELPAPKVHVDKDLFVLADDVIVLIERVVSDSLPHQPLPSKDDKCSQNRSKDGSTGDDFSKDSVERDERRLMELGHRTIEIFVLAHIFSRIEVSYQEAVALKRQEELIREEEAAGQAENELKSKRGANDKEKRSKKKQAKQKRNIRKGKDRGKDERRNQIQESLQQEIPLEDRTQTNFPSEQLEMVNEKIDTLDDASDVSDAREDVAEVVQPDLDDRDGSPVIWDTDASETNLAAETSSSDAQNGHIDKRSQSAVDDSSSTCSTDSVPSSFVSGPYKGNILSNNNKAQPSLNRGKNHLSKETHDRVSSTHVGRNPPPETTIIESRSHDATGSKIAKPEKHLVEKEDEFATTLKKPITKEQVDVERQQSSSSVSKKPSTTHQPQKKSMDLNTSIKVTTSGSNTVEPASSNKSSSCNTSHANKVLAPAPRSLPGSSSSSLSEAQKPIVPVKINASHQANATSRPYSAPLIPSPVPRPSAPMVSTVQSAPILSRSVSAAGRLGTDPSTSAPTYMPQSYRNAIIGNTMSSKGAGFVDEATSSSQNVAYSQSPSMFVSSASTISHQTHRRNDQTSVGPGLTFGCLNPKIVQGQQPWRDDNHLESSCSNSSQRFGLTLMDNVENLDIYGRSRKNQYPAEVSSRVTPSQVQGTAAEEFPHLDIINDLLDEEQNVGRTAQDPLLAFNQQYTFLGNLSTGDIGPLNSNSGLFDQSELYYEDGFGGYGTSSNSLQGLRDERFQKQMDLLSYGNNGHFDGLMRNQWPYRSTDLSMLSLADGDASGYFYHIQDYLARGGNQYLYRPC</sequence>
<feature type="compositionally biased region" description="Basic and acidic residues" evidence="1">
    <location>
        <begin position="439"/>
        <end position="452"/>
    </location>
</feature>
<proteinExistence type="predicted"/>
<dbReference type="PANTHER" id="PTHR47477:SF8">
    <property type="entry name" value="TNF RECEPTOR-ASSOCIATED FACTOR HOMOLOG 1A"/>
    <property type="match status" value="1"/>
</dbReference>
<feature type="compositionally biased region" description="Polar residues" evidence="1">
    <location>
        <begin position="600"/>
        <end position="613"/>
    </location>
</feature>
<feature type="compositionally biased region" description="Basic and acidic residues" evidence="1">
    <location>
        <begin position="618"/>
        <end position="627"/>
    </location>
</feature>
<dbReference type="Proteomes" id="UP001327560">
    <property type="component" value="Chromosome 5"/>
</dbReference>
<feature type="compositionally biased region" description="Polar residues" evidence="1">
    <location>
        <begin position="708"/>
        <end position="726"/>
    </location>
</feature>
<feature type="compositionally biased region" description="Basic residues" evidence="1">
    <location>
        <begin position="453"/>
        <end position="470"/>
    </location>
</feature>
<organism evidence="3 4">
    <name type="scientific">Canna indica</name>
    <name type="common">Indian-shot</name>
    <dbReference type="NCBI Taxonomy" id="4628"/>
    <lineage>
        <taxon>Eukaryota</taxon>
        <taxon>Viridiplantae</taxon>
        <taxon>Streptophyta</taxon>
        <taxon>Embryophyta</taxon>
        <taxon>Tracheophyta</taxon>
        <taxon>Spermatophyta</taxon>
        <taxon>Magnoliopsida</taxon>
        <taxon>Liliopsida</taxon>
        <taxon>Zingiberales</taxon>
        <taxon>Cannaceae</taxon>
        <taxon>Canna</taxon>
    </lineage>
</organism>
<dbReference type="InterPro" id="IPR008974">
    <property type="entry name" value="TRAF-like"/>
</dbReference>
<dbReference type="PANTHER" id="PTHR47477">
    <property type="entry name" value="TNF RECEPTOR-ASSOCIATED FACTOR HOMOLOG 1A"/>
    <property type="match status" value="1"/>
</dbReference>
<dbReference type="PROSITE" id="PS50144">
    <property type="entry name" value="MATH"/>
    <property type="match status" value="1"/>
</dbReference>
<feature type="region of interest" description="Disordered" evidence="1">
    <location>
        <begin position="431"/>
        <end position="761"/>
    </location>
</feature>
<dbReference type="SUPFAM" id="SSF49599">
    <property type="entry name" value="TRAF domain-like"/>
    <property type="match status" value="1"/>
</dbReference>
<feature type="compositionally biased region" description="Basic and acidic residues" evidence="1">
    <location>
        <begin position="360"/>
        <end position="384"/>
    </location>
</feature>
<gene>
    <name evidence="3" type="ORF">Cni_G16765</name>
</gene>
<feature type="domain" description="MATH" evidence="2">
    <location>
        <begin position="71"/>
        <end position="193"/>
    </location>
</feature>
<dbReference type="InterPro" id="IPR055327">
    <property type="entry name" value="TRAF1A/B"/>
</dbReference>